<gene>
    <name evidence="1" type="ORF">AWB72_05598</name>
</gene>
<evidence type="ECO:0000313" key="2">
    <source>
        <dbReference type="Proteomes" id="UP000198263"/>
    </source>
</evidence>
<comment type="caution">
    <text evidence="1">The sequence shown here is derived from an EMBL/GenBank/DDBJ whole genome shotgun (WGS) entry which is preliminary data.</text>
</comment>
<accession>A0A658R5G2</accession>
<dbReference type="AlphaFoldDB" id="A0A658R5G2"/>
<dbReference type="EMBL" id="FCNV02000028">
    <property type="protein sequence ID" value="SAL52502.1"/>
    <property type="molecule type" value="Genomic_DNA"/>
</dbReference>
<dbReference type="Proteomes" id="UP000198263">
    <property type="component" value="Unassembled WGS sequence"/>
</dbReference>
<name>A0A658R5G2_9BURK</name>
<keyword evidence="2" id="KW-1185">Reference proteome</keyword>
<organism evidence="1 2">
    <name type="scientific">Caballeronia concitans</name>
    <dbReference type="NCBI Taxonomy" id="1777133"/>
    <lineage>
        <taxon>Bacteria</taxon>
        <taxon>Pseudomonadati</taxon>
        <taxon>Pseudomonadota</taxon>
        <taxon>Betaproteobacteria</taxon>
        <taxon>Burkholderiales</taxon>
        <taxon>Burkholderiaceae</taxon>
        <taxon>Caballeronia</taxon>
    </lineage>
</organism>
<proteinExistence type="predicted"/>
<evidence type="ECO:0000313" key="1">
    <source>
        <dbReference type="EMBL" id="SAL52502.1"/>
    </source>
</evidence>
<protein>
    <submittedName>
        <fullName evidence="1">Uncharacterized protein</fullName>
    </submittedName>
</protein>
<reference evidence="1 2" key="1">
    <citation type="submission" date="2016-01" db="EMBL/GenBank/DDBJ databases">
        <authorList>
            <person name="Peeters C."/>
        </authorList>
    </citation>
    <scope>NUCLEOTIDE SEQUENCE [LARGE SCALE GENOMIC DNA]</scope>
    <source>
        <strain evidence="1">LMG 29315</strain>
    </source>
</reference>
<sequence>MIVMTVIVLVLGAWLILYLANENHNDSIRRETWERELRDSHEDR</sequence>